<evidence type="ECO:0000313" key="5">
    <source>
        <dbReference type="Proteomes" id="UP000286931"/>
    </source>
</evidence>
<feature type="region of interest" description="Disordered" evidence="1">
    <location>
        <begin position="98"/>
        <end position="125"/>
    </location>
</feature>
<evidence type="ECO:0000256" key="2">
    <source>
        <dbReference type="SAM" id="Phobius"/>
    </source>
</evidence>
<organism evidence="4 5">
    <name type="scientific">Embleya hyalina</name>
    <dbReference type="NCBI Taxonomy" id="516124"/>
    <lineage>
        <taxon>Bacteria</taxon>
        <taxon>Bacillati</taxon>
        <taxon>Actinomycetota</taxon>
        <taxon>Actinomycetes</taxon>
        <taxon>Kitasatosporales</taxon>
        <taxon>Streptomycetaceae</taxon>
        <taxon>Embleya</taxon>
    </lineage>
</organism>
<dbReference type="Pfam" id="PF13400">
    <property type="entry name" value="Tad"/>
    <property type="match status" value="1"/>
</dbReference>
<name>A0A401YRH3_9ACTN</name>
<proteinExistence type="predicted"/>
<dbReference type="InterPro" id="IPR021202">
    <property type="entry name" value="Rv3654c-like"/>
</dbReference>
<evidence type="ECO:0000256" key="1">
    <source>
        <dbReference type="SAM" id="MobiDB-lite"/>
    </source>
</evidence>
<evidence type="ECO:0000259" key="3">
    <source>
        <dbReference type="Pfam" id="PF13400"/>
    </source>
</evidence>
<evidence type="ECO:0000313" key="4">
    <source>
        <dbReference type="EMBL" id="GCD97203.1"/>
    </source>
</evidence>
<sequence>MRGGRSGQDGSATLWVLAFALIPMCAAAFVFAFAGAVAARHRAGAAADLAALAAAARFAAGSGPDEACALARRVARAQHVDLTSCHLTDGFAEVRVSAPAPTGTARATARAGPATPDLPPDPRPP</sequence>
<reference evidence="4 5" key="1">
    <citation type="submission" date="2018-12" db="EMBL/GenBank/DDBJ databases">
        <title>Draft genome sequence of Embleya hyalina NBRC 13850T.</title>
        <authorList>
            <person name="Komaki H."/>
            <person name="Hosoyama A."/>
            <person name="Kimura A."/>
            <person name="Ichikawa N."/>
            <person name="Tamura T."/>
        </authorList>
    </citation>
    <scope>NUCLEOTIDE SEQUENCE [LARGE SCALE GENOMIC DNA]</scope>
    <source>
        <strain evidence="4 5">NBRC 13850</strain>
    </source>
</reference>
<dbReference type="EMBL" id="BIFH01000023">
    <property type="protein sequence ID" value="GCD97203.1"/>
    <property type="molecule type" value="Genomic_DNA"/>
</dbReference>
<feature type="transmembrane region" description="Helical" evidence="2">
    <location>
        <begin position="12"/>
        <end position="34"/>
    </location>
</feature>
<keyword evidence="2" id="KW-0472">Membrane</keyword>
<keyword evidence="5" id="KW-1185">Reference proteome</keyword>
<dbReference type="AlphaFoldDB" id="A0A401YRH3"/>
<accession>A0A401YRH3</accession>
<dbReference type="NCBIfam" id="TIGR03816">
    <property type="entry name" value="tadE_like_DECH"/>
    <property type="match status" value="1"/>
</dbReference>
<keyword evidence="2" id="KW-1133">Transmembrane helix</keyword>
<protein>
    <recommendedName>
        <fullName evidence="3">Putative Flp pilus-assembly TadG-like N-terminal domain-containing protein</fullName>
    </recommendedName>
</protein>
<keyword evidence="2" id="KW-0812">Transmembrane</keyword>
<feature type="domain" description="Putative Flp pilus-assembly TadG-like N-terminal" evidence="3">
    <location>
        <begin position="10"/>
        <end position="56"/>
    </location>
</feature>
<dbReference type="Proteomes" id="UP000286931">
    <property type="component" value="Unassembled WGS sequence"/>
</dbReference>
<feature type="compositionally biased region" description="Pro residues" evidence="1">
    <location>
        <begin position="116"/>
        <end position="125"/>
    </location>
</feature>
<dbReference type="InterPro" id="IPR028087">
    <property type="entry name" value="Tad_N"/>
</dbReference>
<gene>
    <name evidence="4" type="ORF">EHYA_04894</name>
</gene>
<feature type="compositionally biased region" description="Low complexity" evidence="1">
    <location>
        <begin position="98"/>
        <end position="115"/>
    </location>
</feature>
<dbReference type="RefSeq" id="WP_246126860.1">
    <property type="nucleotide sequence ID" value="NZ_BIFH01000023.1"/>
</dbReference>
<comment type="caution">
    <text evidence="4">The sequence shown here is derived from an EMBL/GenBank/DDBJ whole genome shotgun (WGS) entry which is preliminary data.</text>
</comment>